<dbReference type="Gene3D" id="1.25.40.10">
    <property type="entry name" value="Tetratricopeptide repeat domain"/>
    <property type="match status" value="1"/>
</dbReference>
<dbReference type="AlphaFoldDB" id="A0A1K0FC30"/>
<evidence type="ECO:0008006" key="3">
    <source>
        <dbReference type="Google" id="ProtNLM"/>
    </source>
</evidence>
<keyword evidence="2" id="KW-1185">Reference proteome</keyword>
<reference evidence="1 2" key="1">
    <citation type="submission" date="2016-09" db="EMBL/GenBank/DDBJ databases">
        <title>Couchioplanes caeruleus draft genome sequence.</title>
        <authorList>
            <person name="Sheehan J."/>
            <person name="Caffrey P."/>
        </authorList>
    </citation>
    <scope>NUCLEOTIDE SEQUENCE [LARGE SCALE GENOMIC DNA]</scope>
    <source>
        <strain evidence="1 2">DSM 43634</strain>
    </source>
</reference>
<dbReference type="InterPro" id="IPR011990">
    <property type="entry name" value="TPR-like_helical_dom_sf"/>
</dbReference>
<name>A0A1K0FC30_9ACTN</name>
<evidence type="ECO:0000313" key="2">
    <source>
        <dbReference type="Proteomes" id="UP000182486"/>
    </source>
</evidence>
<dbReference type="EMBL" id="MEIA01000477">
    <property type="protein sequence ID" value="OJF10407.1"/>
    <property type="molecule type" value="Genomic_DNA"/>
</dbReference>
<gene>
    <name evidence="1" type="ORF">BG844_32250</name>
</gene>
<evidence type="ECO:0000313" key="1">
    <source>
        <dbReference type="EMBL" id="OJF10407.1"/>
    </source>
</evidence>
<accession>A0A1K0FC30</accession>
<organism evidence="1 2">
    <name type="scientific">Couchioplanes caeruleus subsp. caeruleus</name>
    <dbReference type="NCBI Taxonomy" id="56427"/>
    <lineage>
        <taxon>Bacteria</taxon>
        <taxon>Bacillati</taxon>
        <taxon>Actinomycetota</taxon>
        <taxon>Actinomycetes</taxon>
        <taxon>Micromonosporales</taxon>
        <taxon>Micromonosporaceae</taxon>
        <taxon>Couchioplanes</taxon>
    </lineage>
</organism>
<protein>
    <recommendedName>
        <fullName evidence="3">Transcriptional regulator</fullName>
    </recommendedName>
</protein>
<sequence length="372" mass="39921">MLPDDFGTRYEDSVDVATETLAQLWRADVADDPQILRVPAHGTAGVAAALSWLVRGYSAVPRTAAGRRVGLPDIQAFRATVNAFSNLDNAYGGGQARKALVQFLGTEGTALLRGAYSDPVGRQLHAAVAEATLLAGWTAYDSGVHGAAQRYFIQALRLAQEAGDTLLAGSVLDAMSHQATFLRRHREAVDLARAARTGTQGKATATLSAHFYAMEARALACGGDARGSLSALSEASRLFEQRRPGDDPDWIAYFDEAELNAEFSHCLRDLGRHREAAMYASESLTNAGASTRSDFFVSMVLASGHAGQGNPEAAFRAAGEALTAGLSLKSARCLDYVRHFRSLIVPFEECSAAKEFIESFAENEMWVLSAQR</sequence>
<proteinExistence type="predicted"/>
<comment type="caution">
    <text evidence="1">The sequence shown here is derived from an EMBL/GenBank/DDBJ whole genome shotgun (WGS) entry which is preliminary data.</text>
</comment>
<dbReference type="Proteomes" id="UP000182486">
    <property type="component" value="Unassembled WGS sequence"/>
</dbReference>
<dbReference type="SUPFAM" id="SSF48452">
    <property type="entry name" value="TPR-like"/>
    <property type="match status" value="1"/>
</dbReference>